<accession>A0A396GN12</accession>
<evidence type="ECO:0000256" key="1">
    <source>
        <dbReference type="ARBA" id="ARBA00008668"/>
    </source>
</evidence>
<dbReference type="Proteomes" id="UP000265566">
    <property type="component" value="Chromosome 8"/>
</dbReference>
<dbReference type="GO" id="GO:0004806">
    <property type="term" value="F:triacylglycerol lipase activity"/>
    <property type="evidence" value="ECO:0007669"/>
    <property type="project" value="UniProtKB-EC"/>
</dbReference>
<dbReference type="PANTHER" id="PTHR45648">
    <property type="entry name" value="GDSL LIPASE/ACYLHYDROLASE FAMILY PROTEIN (AFU_ORTHOLOGUE AFUA_4G14700)"/>
    <property type="match status" value="1"/>
</dbReference>
<keyword evidence="2 4" id="KW-0378">Hydrolase</keyword>
<dbReference type="Pfam" id="PF00657">
    <property type="entry name" value="Lipase_GDSL"/>
    <property type="match status" value="1"/>
</dbReference>
<proteinExistence type="inferred from homology"/>
<dbReference type="InterPro" id="IPR001087">
    <property type="entry name" value="GDSL"/>
</dbReference>
<dbReference type="GO" id="GO:0016042">
    <property type="term" value="P:lipid catabolic process"/>
    <property type="evidence" value="ECO:0007669"/>
    <property type="project" value="UniProtKB-KW"/>
</dbReference>
<sequence>MTSSNNFSINYASVFFFVLLSLTMLDIYVANEVKAAPTLFIFGDSTFDVGTNNFINSTAKANVPYYGIDFPYSVATGRFSNGLNTADQIAKQFGYQRSPPPFLALEKFQNGFKQNILRGVNFASAGSGILSQTGQKQWVITSISNSLLSPIQYYLYIIDKYVIVKY</sequence>
<dbReference type="EC" id="3.1.1.3" evidence="4"/>
<dbReference type="InterPro" id="IPR036514">
    <property type="entry name" value="SGNH_hydro_sf"/>
</dbReference>
<reference evidence="5" key="1">
    <citation type="journal article" date="2018" name="Nat. Plants">
        <title>Whole-genome landscape of Medicago truncatula symbiotic genes.</title>
        <authorList>
            <person name="Pecrix Y."/>
            <person name="Staton S.E."/>
            <person name="Sallet E."/>
            <person name="Lelandais-Briere C."/>
            <person name="Moreau S."/>
            <person name="Carrere S."/>
            <person name="Blein T."/>
            <person name="Jardinaud M.F."/>
            <person name="Latrasse D."/>
            <person name="Zouine M."/>
            <person name="Zahm M."/>
            <person name="Kreplak J."/>
            <person name="Mayjonade B."/>
            <person name="Satge C."/>
            <person name="Perez M."/>
            <person name="Cauet S."/>
            <person name="Marande W."/>
            <person name="Chantry-Darmon C."/>
            <person name="Lopez-Roques C."/>
            <person name="Bouchez O."/>
            <person name="Berard A."/>
            <person name="Debelle F."/>
            <person name="Munos S."/>
            <person name="Bendahmane A."/>
            <person name="Berges H."/>
            <person name="Niebel A."/>
            <person name="Buitink J."/>
            <person name="Frugier F."/>
            <person name="Benhamed M."/>
            <person name="Crespi M."/>
            <person name="Gouzy J."/>
            <person name="Gamas P."/>
        </authorList>
    </citation>
    <scope>NUCLEOTIDE SEQUENCE [LARGE SCALE GENOMIC DNA]</scope>
    <source>
        <strain evidence="5">cv. Jemalong A17</strain>
    </source>
</reference>
<dbReference type="Gene3D" id="3.40.50.1110">
    <property type="entry name" value="SGNH hydrolase"/>
    <property type="match status" value="1"/>
</dbReference>
<dbReference type="AlphaFoldDB" id="A0A396GN12"/>
<dbReference type="InterPro" id="IPR051058">
    <property type="entry name" value="GDSL_Est/Lipase"/>
</dbReference>
<evidence type="ECO:0000313" key="5">
    <source>
        <dbReference type="Proteomes" id="UP000265566"/>
    </source>
</evidence>
<dbReference type="EMBL" id="PSQE01000008">
    <property type="protein sequence ID" value="RHN41903.1"/>
    <property type="molecule type" value="Genomic_DNA"/>
</dbReference>
<name>A0A396GN12_MEDTR</name>
<comment type="similarity">
    <text evidence="1">Belongs to the 'GDSL' lipolytic enzyme family.</text>
</comment>
<dbReference type="Gramene" id="rna48271">
    <property type="protein sequence ID" value="RHN41903.1"/>
    <property type="gene ID" value="gene48271"/>
</dbReference>
<evidence type="ECO:0000256" key="2">
    <source>
        <dbReference type="ARBA" id="ARBA00022801"/>
    </source>
</evidence>
<evidence type="ECO:0000256" key="3">
    <source>
        <dbReference type="ARBA" id="ARBA00022963"/>
    </source>
</evidence>
<keyword evidence="3" id="KW-0442">Lipid degradation</keyword>
<evidence type="ECO:0000313" key="4">
    <source>
        <dbReference type="EMBL" id="RHN41903.1"/>
    </source>
</evidence>
<comment type="caution">
    <text evidence="4">The sequence shown here is derived from an EMBL/GenBank/DDBJ whole genome shotgun (WGS) entry which is preliminary data.</text>
</comment>
<dbReference type="PANTHER" id="PTHR45648:SF137">
    <property type="entry name" value="GDSL-LIKE LIPASE_ACYLHYDROLASE"/>
    <property type="match status" value="1"/>
</dbReference>
<keyword evidence="3" id="KW-0443">Lipid metabolism</keyword>
<protein>
    <submittedName>
        <fullName evidence="4">Putative triacylglycerol lipase</fullName>
        <ecNumber evidence="4">3.1.1.3</ecNumber>
    </submittedName>
</protein>
<organism evidence="4 5">
    <name type="scientific">Medicago truncatula</name>
    <name type="common">Barrel medic</name>
    <name type="synonym">Medicago tribuloides</name>
    <dbReference type="NCBI Taxonomy" id="3880"/>
    <lineage>
        <taxon>Eukaryota</taxon>
        <taxon>Viridiplantae</taxon>
        <taxon>Streptophyta</taxon>
        <taxon>Embryophyta</taxon>
        <taxon>Tracheophyta</taxon>
        <taxon>Spermatophyta</taxon>
        <taxon>Magnoliopsida</taxon>
        <taxon>eudicotyledons</taxon>
        <taxon>Gunneridae</taxon>
        <taxon>Pentapetalae</taxon>
        <taxon>rosids</taxon>
        <taxon>fabids</taxon>
        <taxon>Fabales</taxon>
        <taxon>Fabaceae</taxon>
        <taxon>Papilionoideae</taxon>
        <taxon>50 kb inversion clade</taxon>
        <taxon>NPAAA clade</taxon>
        <taxon>Hologalegina</taxon>
        <taxon>IRL clade</taxon>
        <taxon>Trifolieae</taxon>
        <taxon>Medicago</taxon>
    </lineage>
</organism>
<gene>
    <name evidence="4" type="ORF">MtrunA17_Chr8g0370971</name>
</gene>